<dbReference type="Proteomes" id="UP000323732">
    <property type="component" value="Unassembled WGS sequence"/>
</dbReference>
<evidence type="ECO:0000313" key="6">
    <source>
        <dbReference type="Proteomes" id="UP000323732"/>
    </source>
</evidence>
<organism evidence="5 6">
    <name type="scientific">Bacillus infantis</name>
    <dbReference type="NCBI Taxonomy" id="324767"/>
    <lineage>
        <taxon>Bacteria</taxon>
        <taxon>Bacillati</taxon>
        <taxon>Bacillota</taxon>
        <taxon>Bacilli</taxon>
        <taxon>Bacillales</taxon>
        <taxon>Bacillaceae</taxon>
        <taxon>Bacillus</taxon>
    </lineage>
</organism>
<keyword evidence="1" id="KW-0540">Nuclease</keyword>
<proteinExistence type="predicted"/>
<evidence type="ECO:0000256" key="1">
    <source>
        <dbReference type="ARBA" id="ARBA00022722"/>
    </source>
</evidence>
<dbReference type="SMART" id="SM00479">
    <property type="entry name" value="EXOIII"/>
    <property type="match status" value="1"/>
</dbReference>
<evidence type="ECO:0000259" key="4">
    <source>
        <dbReference type="SMART" id="SM00479"/>
    </source>
</evidence>
<dbReference type="GO" id="GO:0008408">
    <property type="term" value="F:3'-5' exonuclease activity"/>
    <property type="evidence" value="ECO:0007669"/>
    <property type="project" value="TreeGrafter"/>
</dbReference>
<dbReference type="Pfam" id="PF00929">
    <property type="entry name" value="RNase_T"/>
    <property type="match status" value="1"/>
</dbReference>
<protein>
    <submittedName>
        <fullName evidence="5">3'-5' exonuclease</fullName>
    </submittedName>
</protein>
<dbReference type="EMBL" id="VTES01000001">
    <property type="protein sequence ID" value="TYS65933.1"/>
    <property type="molecule type" value="Genomic_DNA"/>
</dbReference>
<name>A0A5D4SRJ9_9BACI</name>
<dbReference type="AlphaFoldDB" id="A0A5D4SRJ9"/>
<dbReference type="InterPro" id="IPR012337">
    <property type="entry name" value="RNaseH-like_sf"/>
</dbReference>
<dbReference type="SUPFAM" id="SSF53098">
    <property type="entry name" value="Ribonuclease H-like"/>
    <property type="match status" value="1"/>
</dbReference>
<comment type="caution">
    <text evidence="5">The sequence shown here is derived from an EMBL/GenBank/DDBJ whole genome shotgun (WGS) entry which is preliminary data.</text>
</comment>
<dbReference type="InterPro" id="IPR036397">
    <property type="entry name" value="RNaseH_sf"/>
</dbReference>
<keyword evidence="2" id="KW-0378">Hydrolase</keyword>
<evidence type="ECO:0000256" key="3">
    <source>
        <dbReference type="ARBA" id="ARBA00022839"/>
    </source>
</evidence>
<sequence>MGFESMFQMMKGLPGKLNSGVFGGMQGGQNSQQQAFLRRLHKEIRAEEALSVPLDRMEAIVMDIETTGFFPDQGDEIISIGAVKIENGTINEDKKFYSLIRYEKTLSPQIEQLTGLRGSQLKEAPPLPEVLIDFFKFCEARPIIAHHARHEKSFLQNASWKHFKAPLKHRIIDTSFLYRIAEPELNLQRLEDLCSHNGIPVMERHHALEDARLAAELWCCYISKVRDKGCMTLKDVYERVASL</sequence>
<dbReference type="CDD" id="cd06127">
    <property type="entry name" value="DEDDh"/>
    <property type="match status" value="1"/>
</dbReference>
<accession>A0A5D4SRJ9</accession>
<evidence type="ECO:0000256" key="2">
    <source>
        <dbReference type="ARBA" id="ARBA00022801"/>
    </source>
</evidence>
<feature type="domain" description="Exonuclease" evidence="4">
    <location>
        <begin position="58"/>
        <end position="227"/>
    </location>
</feature>
<dbReference type="NCBIfam" id="NF005836">
    <property type="entry name" value="PRK07740.1"/>
    <property type="match status" value="1"/>
</dbReference>
<reference evidence="5 6" key="1">
    <citation type="submission" date="2019-08" db="EMBL/GenBank/DDBJ databases">
        <title>Bacillus genomes from the desert of Cuatro Cienegas, Coahuila.</title>
        <authorList>
            <person name="Olmedo-Alvarez G."/>
        </authorList>
    </citation>
    <scope>NUCLEOTIDE SEQUENCE [LARGE SCALE GENOMIC DNA]</scope>
    <source>
        <strain evidence="5 6">CH37_1T</strain>
    </source>
</reference>
<dbReference type="FunFam" id="3.30.420.10:FF:000045">
    <property type="entry name" value="3'-5' exonuclease DinG"/>
    <property type="match status" value="1"/>
</dbReference>
<dbReference type="PANTHER" id="PTHR30231">
    <property type="entry name" value="DNA POLYMERASE III SUBUNIT EPSILON"/>
    <property type="match status" value="1"/>
</dbReference>
<gene>
    <name evidence="5" type="ORF">FZD47_00110</name>
</gene>
<dbReference type="RefSeq" id="WP_101549535.1">
    <property type="nucleotide sequence ID" value="NZ_JAWPEO010000011.1"/>
</dbReference>
<dbReference type="GO" id="GO:0003676">
    <property type="term" value="F:nucleic acid binding"/>
    <property type="evidence" value="ECO:0007669"/>
    <property type="project" value="InterPro"/>
</dbReference>
<evidence type="ECO:0000313" key="5">
    <source>
        <dbReference type="EMBL" id="TYS65933.1"/>
    </source>
</evidence>
<dbReference type="PANTHER" id="PTHR30231:SF4">
    <property type="entry name" value="PROTEIN NEN2"/>
    <property type="match status" value="1"/>
</dbReference>
<keyword evidence="3 5" id="KW-0269">Exonuclease</keyword>
<dbReference type="InterPro" id="IPR013520">
    <property type="entry name" value="Ribonucl_H"/>
</dbReference>
<dbReference type="Gene3D" id="3.30.420.10">
    <property type="entry name" value="Ribonuclease H-like superfamily/Ribonuclease H"/>
    <property type="match status" value="1"/>
</dbReference>